<dbReference type="CDD" id="cd00371">
    <property type="entry name" value="HMA"/>
    <property type="match status" value="1"/>
</dbReference>
<reference evidence="16 17" key="1">
    <citation type="journal article" date="2003" name="Proc. Natl. Acad. Sci. U.S.A.">
        <title>Complete genome sequence and analysis of Wolinella succinogenes.</title>
        <authorList>
            <person name="Baar C."/>
            <person name="Eppinger M."/>
            <person name="Raddatz G."/>
            <person name="Simon JM."/>
            <person name="Lanz C."/>
            <person name="Klimmek O."/>
            <person name="Nandakumar R."/>
            <person name="Gross R."/>
            <person name="Rosinus A."/>
            <person name="Keller H."/>
            <person name="Jagtap P."/>
            <person name="Linke B."/>
            <person name="Meyer F."/>
            <person name="Lederer H."/>
            <person name="Schuster S.C."/>
        </authorList>
    </citation>
    <scope>NUCLEOTIDE SEQUENCE [LARGE SCALE GENOMIC DNA]</scope>
    <source>
        <strain evidence="17">ATCC 29543 / DSM 1740 / CCUG 13145 / JCM 31913 / LMG 7466 / NCTC 11488 / FDC 602W</strain>
    </source>
</reference>
<dbReference type="InterPro" id="IPR059000">
    <property type="entry name" value="ATPase_P-type_domA"/>
</dbReference>
<evidence type="ECO:0000256" key="3">
    <source>
        <dbReference type="ARBA" id="ARBA00006024"/>
    </source>
</evidence>
<dbReference type="STRING" id="273121.WS2171"/>
<dbReference type="Pfam" id="PF00403">
    <property type="entry name" value="HMA"/>
    <property type="match status" value="1"/>
</dbReference>
<dbReference type="SUPFAM" id="SSF81653">
    <property type="entry name" value="Calcium ATPase, transduction domain A"/>
    <property type="match status" value="1"/>
</dbReference>
<dbReference type="EMBL" id="BX571662">
    <property type="protein sequence ID" value="CAE11162.1"/>
    <property type="molecule type" value="Genomic_DNA"/>
</dbReference>
<name>Q7M7P3_WOLSU</name>
<dbReference type="GO" id="GO:0016887">
    <property type="term" value="F:ATP hydrolysis activity"/>
    <property type="evidence" value="ECO:0007669"/>
    <property type="project" value="InterPro"/>
</dbReference>
<keyword evidence="11 14" id="KW-0472">Membrane</keyword>
<dbReference type="Proteomes" id="UP000000422">
    <property type="component" value="Chromosome"/>
</dbReference>
<evidence type="ECO:0000256" key="9">
    <source>
        <dbReference type="ARBA" id="ARBA00022967"/>
    </source>
</evidence>
<dbReference type="Pfam" id="PF00122">
    <property type="entry name" value="E1-E2_ATPase"/>
    <property type="match status" value="1"/>
</dbReference>
<evidence type="ECO:0000256" key="12">
    <source>
        <dbReference type="ARBA" id="ARBA00037143"/>
    </source>
</evidence>
<dbReference type="eggNOG" id="COG2608">
    <property type="taxonomic scope" value="Bacteria"/>
</dbReference>
<dbReference type="GO" id="GO:0005524">
    <property type="term" value="F:ATP binding"/>
    <property type="evidence" value="ECO:0007669"/>
    <property type="project" value="UniProtKB-UniRule"/>
</dbReference>
<evidence type="ECO:0000256" key="14">
    <source>
        <dbReference type="RuleBase" id="RU362081"/>
    </source>
</evidence>
<dbReference type="PRINTS" id="PR00119">
    <property type="entry name" value="CATATPASE"/>
</dbReference>
<feature type="transmembrane region" description="Helical" evidence="14">
    <location>
        <begin position="425"/>
        <end position="443"/>
    </location>
</feature>
<keyword evidence="14" id="KW-1003">Cell membrane</keyword>
<keyword evidence="17" id="KW-1185">Reference proteome</keyword>
<dbReference type="InterPro" id="IPR018303">
    <property type="entry name" value="ATPase_P-typ_P_site"/>
</dbReference>
<dbReference type="Pfam" id="PF00702">
    <property type="entry name" value="Hydrolase"/>
    <property type="match status" value="1"/>
</dbReference>
<evidence type="ECO:0000259" key="15">
    <source>
        <dbReference type="PROSITE" id="PS50846"/>
    </source>
</evidence>
<feature type="domain" description="HMA" evidence="15">
    <location>
        <begin position="88"/>
        <end position="154"/>
    </location>
</feature>
<dbReference type="GO" id="GO:0012505">
    <property type="term" value="C:endomembrane system"/>
    <property type="evidence" value="ECO:0007669"/>
    <property type="project" value="UniProtKB-SubCell"/>
</dbReference>
<dbReference type="PANTHER" id="PTHR43520">
    <property type="entry name" value="ATP7, ISOFORM B"/>
    <property type="match status" value="1"/>
</dbReference>
<feature type="transmembrane region" description="Helical" evidence="14">
    <location>
        <begin position="241"/>
        <end position="263"/>
    </location>
</feature>
<keyword evidence="9" id="KW-1278">Translocase</keyword>
<accession>Q7M7P3</accession>
<gene>
    <name evidence="16" type="ordered locus">WS2171</name>
</gene>
<dbReference type="Pfam" id="PF12156">
    <property type="entry name" value="ATPase-cat_bd"/>
    <property type="match status" value="1"/>
</dbReference>
<dbReference type="NCBIfam" id="TIGR01525">
    <property type="entry name" value="ATPase-IB_hvy"/>
    <property type="match status" value="1"/>
</dbReference>
<feature type="transmembrane region" description="Helical" evidence="14">
    <location>
        <begin position="455"/>
        <end position="479"/>
    </location>
</feature>
<evidence type="ECO:0000256" key="10">
    <source>
        <dbReference type="ARBA" id="ARBA00022989"/>
    </source>
</evidence>
<evidence type="ECO:0000256" key="8">
    <source>
        <dbReference type="ARBA" id="ARBA00022840"/>
    </source>
</evidence>
<dbReference type="eggNOG" id="COG2217">
    <property type="taxonomic scope" value="Bacteria"/>
</dbReference>
<organism evidence="17">
    <name type="scientific">Wolinella succinogenes (strain ATCC 29543 / DSM 1740 / CCUG 13145 / JCM 31913 / LMG 7466 / NCTC 11488 / FDC 602W)</name>
    <name type="common">Vibrio succinogenes</name>
    <dbReference type="NCBI Taxonomy" id="273121"/>
    <lineage>
        <taxon>Bacteria</taxon>
        <taxon>Pseudomonadati</taxon>
        <taxon>Campylobacterota</taxon>
        <taxon>Epsilonproteobacteria</taxon>
        <taxon>Campylobacterales</taxon>
        <taxon>Helicobacteraceae</taxon>
        <taxon>Wolinella</taxon>
    </lineage>
</organism>
<feature type="transmembrane region" description="Helical" evidence="14">
    <location>
        <begin position="753"/>
        <end position="770"/>
    </location>
</feature>
<dbReference type="SUPFAM" id="SSF81665">
    <property type="entry name" value="Calcium ATPase, transmembrane domain M"/>
    <property type="match status" value="1"/>
</dbReference>
<dbReference type="AlphaFoldDB" id="Q7M7P3"/>
<dbReference type="CDD" id="cd02079">
    <property type="entry name" value="P-type_ATPase_HM"/>
    <property type="match status" value="1"/>
</dbReference>
<sequence length="799" mass="88398">MKRLCDHCHLEYEEEALFSEEIEGQKRYFCCKGCQGVYHLLRSSGLENFYEKVGDRKLAPPKENFLESSRFDSEAFGRKYVKEEEGMRRISLILEGIHCAACVWLNEKVLYQREGVIEVSINYTNNKASILWDPQRIKLSEIIDSIRSIGYDAYPYDPRLQEERANSERREYYTRMVVGIFCTMNIMWIAVAQYAGYFSGMDATVRHILNFASFVLCTPALFYSGWIFYRGAYFGLKHGFVTMDLLVASGATLAYLYSIYAALSGIGETYFESVTMIITFVLIGKFLEVKGKKSAVDALDSLNSQIPEAVIVVRGEERISLAPEEVEIGEVVEILPGERLALDGMLLSSKALMDESALSGESLPIQKSMGEMLLSGAINLQYAVQYRVSKSLNDSLLSSIIRLVEDSLGKKPQIEKRANELSRRFSTTILSLALLTFALWYGAIEAGFERSLVVAISVIVIACPCALALATPIASLVGLTESIKKKLLFKEARFLETMAKANLLLVDKTGTLTLGRPQVVREQQWGEMDRSLWLSLVQKSTHPVSVGVASYLKMQGITGIREFLEFEQIDSKGLRGVLEEGEILGGSLEFLREHGVALGGYEPSERTLFAVAFQGALRGVLELEDPLKPHAKESLEGIRAQGIEVVMLTGDHFAIAAKVAQTLEISEFHAAMNPLEKADFVEKMRQRGRVVVMAGDGINDALALSKSDIAVAMGQGTDVAIAVSDVVVLDDSLLALQEAFSLSHRTYRFIKQNIALSLTYNALTIPLAAMGYVIPLVAAASMSFSSLLVVGNSLRIKKG</sequence>
<dbReference type="InterPro" id="IPR008250">
    <property type="entry name" value="ATPase_P-typ_transduc_dom_A_sf"/>
</dbReference>
<dbReference type="Gene3D" id="3.40.1110.10">
    <property type="entry name" value="Calcium-transporting ATPase, cytoplasmic domain N"/>
    <property type="match status" value="1"/>
</dbReference>
<dbReference type="InterPro" id="IPR036412">
    <property type="entry name" value="HAD-like_sf"/>
</dbReference>
<comment type="similarity">
    <text evidence="3 14">Belongs to the cation transport ATPase (P-type) (TC 3.A.3) family. Type IB subfamily.</text>
</comment>
<keyword evidence="10 14" id="KW-1133">Transmembrane helix</keyword>
<keyword evidence="6 14" id="KW-0479">Metal-binding</keyword>
<feature type="transmembrane region" description="Helical" evidence="14">
    <location>
        <begin position="208"/>
        <end position="229"/>
    </location>
</feature>
<keyword evidence="7 14" id="KW-0547">Nucleotide-binding</keyword>
<evidence type="ECO:0000313" key="16">
    <source>
        <dbReference type="EMBL" id="CAE11162.1"/>
    </source>
</evidence>
<dbReference type="SUPFAM" id="SSF56784">
    <property type="entry name" value="HAD-like"/>
    <property type="match status" value="1"/>
</dbReference>
<dbReference type="GO" id="GO:0043682">
    <property type="term" value="F:P-type divalent copper transporter activity"/>
    <property type="evidence" value="ECO:0007669"/>
    <property type="project" value="TreeGrafter"/>
</dbReference>
<dbReference type="InterPro" id="IPR021993">
    <property type="entry name" value="ATPase-cat-bd"/>
</dbReference>
<dbReference type="InterPro" id="IPR011017">
    <property type="entry name" value="TRASH_dom"/>
</dbReference>
<dbReference type="NCBIfam" id="TIGR01511">
    <property type="entry name" value="ATPase-IB1_Cu"/>
    <property type="match status" value="1"/>
</dbReference>
<keyword evidence="5 14" id="KW-0812">Transmembrane</keyword>
<dbReference type="InterPro" id="IPR023214">
    <property type="entry name" value="HAD_sf"/>
</dbReference>
<keyword evidence="4" id="KW-0597">Phosphoprotein</keyword>
<dbReference type="Gene3D" id="3.40.50.1000">
    <property type="entry name" value="HAD superfamily/HAD-like"/>
    <property type="match status" value="1"/>
</dbReference>
<dbReference type="SUPFAM" id="SSF55008">
    <property type="entry name" value="HMA, heavy metal-associated domain"/>
    <property type="match status" value="1"/>
</dbReference>
<evidence type="ECO:0000256" key="11">
    <source>
        <dbReference type="ARBA" id="ARBA00023136"/>
    </source>
</evidence>
<dbReference type="NCBIfam" id="TIGR01494">
    <property type="entry name" value="ATPase_P-type"/>
    <property type="match status" value="1"/>
</dbReference>
<dbReference type="InterPro" id="IPR001757">
    <property type="entry name" value="P_typ_ATPase"/>
</dbReference>
<dbReference type="PANTHER" id="PTHR43520:SF8">
    <property type="entry name" value="P-TYPE CU(+) TRANSPORTER"/>
    <property type="match status" value="1"/>
</dbReference>
<evidence type="ECO:0000256" key="6">
    <source>
        <dbReference type="ARBA" id="ARBA00022723"/>
    </source>
</evidence>
<dbReference type="InterPro" id="IPR023298">
    <property type="entry name" value="ATPase_P-typ_TM_dom_sf"/>
</dbReference>
<evidence type="ECO:0000256" key="13">
    <source>
        <dbReference type="ARBA" id="ARBA00040690"/>
    </source>
</evidence>
<dbReference type="InterPro" id="IPR027256">
    <property type="entry name" value="P-typ_ATPase_IB"/>
</dbReference>
<evidence type="ECO:0000256" key="5">
    <source>
        <dbReference type="ARBA" id="ARBA00022692"/>
    </source>
</evidence>
<dbReference type="SMART" id="SM00746">
    <property type="entry name" value="TRASH"/>
    <property type="match status" value="1"/>
</dbReference>
<dbReference type="KEGG" id="wsu:WS2171"/>
<proteinExistence type="inferred from homology"/>
<comment type="subcellular location">
    <subcellularLocation>
        <location evidence="2 14">Cell membrane</location>
    </subcellularLocation>
    <subcellularLocation>
        <location evidence="1">Endomembrane system</location>
        <topology evidence="1">Multi-pass membrane protein</topology>
    </subcellularLocation>
</comment>
<dbReference type="PROSITE" id="PS00154">
    <property type="entry name" value="ATPASE_E1_E2"/>
    <property type="match status" value="1"/>
</dbReference>
<dbReference type="RefSeq" id="WP_011139944.1">
    <property type="nucleotide sequence ID" value="NC_005090.1"/>
</dbReference>
<dbReference type="PROSITE" id="PS50846">
    <property type="entry name" value="HMA_2"/>
    <property type="match status" value="1"/>
</dbReference>
<feature type="transmembrane region" description="Helical" evidence="14">
    <location>
        <begin position="172"/>
        <end position="196"/>
    </location>
</feature>
<dbReference type="GO" id="GO:0005886">
    <property type="term" value="C:plasma membrane"/>
    <property type="evidence" value="ECO:0007669"/>
    <property type="project" value="UniProtKB-SubCell"/>
</dbReference>
<dbReference type="InterPro" id="IPR006121">
    <property type="entry name" value="HMA_dom"/>
</dbReference>
<dbReference type="PRINTS" id="PR00942">
    <property type="entry name" value="CUATPASEI"/>
</dbReference>
<keyword evidence="8 14" id="KW-0067">ATP-binding</keyword>
<dbReference type="HOGENOM" id="CLU_001771_0_3_7"/>
<dbReference type="Gene3D" id="3.30.70.100">
    <property type="match status" value="1"/>
</dbReference>
<evidence type="ECO:0000256" key="1">
    <source>
        <dbReference type="ARBA" id="ARBA00004127"/>
    </source>
</evidence>
<dbReference type="Gene3D" id="2.70.150.10">
    <property type="entry name" value="Calcium-transporting ATPase, cytoplasmic transduction domain A"/>
    <property type="match status" value="1"/>
</dbReference>
<dbReference type="GO" id="GO:0055070">
    <property type="term" value="P:copper ion homeostasis"/>
    <property type="evidence" value="ECO:0007669"/>
    <property type="project" value="TreeGrafter"/>
</dbReference>
<feature type="transmembrane region" description="Helical" evidence="14">
    <location>
        <begin position="269"/>
        <end position="287"/>
    </location>
</feature>
<evidence type="ECO:0000256" key="7">
    <source>
        <dbReference type="ARBA" id="ARBA00022741"/>
    </source>
</evidence>
<dbReference type="InterPro" id="IPR023299">
    <property type="entry name" value="ATPase_P-typ_cyto_dom_N"/>
</dbReference>
<protein>
    <recommendedName>
        <fullName evidence="13">Copper-transporting ATPase</fullName>
    </recommendedName>
</protein>
<evidence type="ECO:0000256" key="2">
    <source>
        <dbReference type="ARBA" id="ARBA00004236"/>
    </source>
</evidence>
<dbReference type="InterPro" id="IPR036163">
    <property type="entry name" value="HMA_dom_sf"/>
</dbReference>
<evidence type="ECO:0000313" key="17">
    <source>
        <dbReference type="Proteomes" id="UP000000422"/>
    </source>
</evidence>
<dbReference type="GO" id="GO:0005507">
    <property type="term" value="F:copper ion binding"/>
    <property type="evidence" value="ECO:0007669"/>
    <property type="project" value="TreeGrafter"/>
</dbReference>
<comment type="function">
    <text evidence="12">Probably involved in copper export.</text>
</comment>
<evidence type="ECO:0000256" key="4">
    <source>
        <dbReference type="ARBA" id="ARBA00022553"/>
    </source>
</evidence>